<organism evidence="2 3">
    <name type="scientific">Nocardia pseudobrasiliensis</name>
    <dbReference type="NCBI Taxonomy" id="45979"/>
    <lineage>
        <taxon>Bacteria</taxon>
        <taxon>Bacillati</taxon>
        <taxon>Actinomycetota</taxon>
        <taxon>Actinomycetes</taxon>
        <taxon>Mycobacteriales</taxon>
        <taxon>Nocardiaceae</taxon>
        <taxon>Nocardia</taxon>
    </lineage>
</organism>
<dbReference type="Proteomes" id="UP000254869">
    <property type="component" value="Unassembled WGS sequence"/>
</dbReference>
<dbReference type="STRING" id="1210086.GCA_001613105_04350"/>
<evidence type="ECO:0000313" key="3">
    <source>
        <dbReference type="Proteomes" id="UP000254869"/>
    </source>
</evidence>
<protein>
    <submittedName>
        <fullName evidence="2">Lantibiotic biosynthesis dehydratase-like protein</fullName>
    </submittedName>
</protein>
<evidence type="ECO:0000313" key="2">
    <source>
        <dbReference type="EMBL" id="RDI67369.1"/>
    </source>
</evidence>
<feature type="coiled-coil region" evidence="1">
    <location>
        <begin position="91"/>
        <end position="125"/>
    </location>
</feature>
<dbReference type="EMBL" id="QQBC01000003">
    <property type="protein sequence ID" value="RDI67369.1"/>
    <property type="molecule type" value="Genomic_DNA"/>
</dbReference>
<gene>
    <name evidence="2" type="ORF">DFR76_103440</name>
</gene>
<reference evidence="2 3" key="1">
    <citation type="submission" date="2018-07" db="EMBL/GenBank/DDBJ databases">
        <title>Genomic Encyclopedia of Type Strains, Phase IV (KMG-IV): sequencing the most valuable type-strain genomes for metagenomic binning, comparative biology and taxonomic classification.</title>
        <authorList>
            <person name="Goeker M."/>
        </authorList>
    </citation>
    <scope>NUCLEOTIDE SEQUENCE [LARGE SCALE GENOMIC DNA]</scope>
    <source>
        <strain evidence="2 3">DSM 44290</strain>
    </source>
</reference>
<accession>A0A370I9H6</accession>
<dbReference type="RefSeq" id="WP_068000479.1">
    <property type="nucleotide sequence ID" value="NZ_QQBC01000003.1"/>
</dbReference>
<proteinExistence type="predicted"/>
<comment type="caution">
    <text evidence="2">The sequence shown here is derived from an EMBL/GenBank/DDBJ whole genome shotgun (WGS) entry which is preliminary data.</text>
</comment>
<sequence length="810" mass="89492">MKTPLPLAALRRNVVAYRPLAPESTRDWCVEYRAVLDESATVAGELHTLAYRAVADVDADTARVLVDLQRRLRDGRRLPDLPEALRADIRLADAATRHAKLRRRLAELEQELHDTAEDRIADERATLATLLMRPEFAETAALSSPDQYRGVTGYAATGGRDRSKSARRAEHRLLDLAYRAMLRTTPFGRLTAVSVHPDDAASGSSLWELAGAAPTGIIRVLHPSFSQQYSIQGGERPGSRWQLNHSVSRAPDSGVVRFAAVGPDGLVRQIRLPETAFVRALLAVADTGPMPIDELTARLAEQLPGPSAQALTGAVDNCVTNGLLVPAPDTFRPVTSLDLDDEFGRDLADAAAATGDERVRRILEVRTALETRATVVGRPIQPTVYEDSLAAPTPTDLRAARDSIDGLDASLRLRSVYDRNVDLRLISTAAYCELFGADQQLPLLTVARTLVEKTYTRYQLALRDDIAERDLGRLVHSPAYPTLRALRHEIDAAVGERVRAAANAPEVRYSPTDAAALLAAAPAELDELFELSYAVYLQRFPGGVVVNDGYAGNGSMLARFLHDRIPEHAGALDLFRDRIRAWPRPIQQVTDLHGMSVNHCPALTPETATAQRWSRLRLRVRPDGLGLEILDEDDRLVAPMSFGTGMPERFPYHVRLVSWQQLGGRLIRTPMTARHRAVGADPDRVSAVPRLRVGDVVLDRRRWYGLTPLFAGLLSERRPAHALAGLRRRCAEFGLPEQFFVKRDLWRIDPQRPHPKPVFVDAASLLSVSTLGKRLGDERDFTHIEEALPAGYPGRAAAEIVLHEDVRRVR</sequence>
<dbReference type="AlphaFoldDB" id="A0A370I9H6"/>
<name>A0A370I9H6_9NOCA</name>
<keyword evidence="1" id="KW-0175">Coiled coil</keyword>
<keyword evidence="3" id="KW-1185">Reference proteome</keyword>
<evidence type="ECO:0000256" key="1">
    <source>
        <dbReference type="SAM" id="Coils"/>
    </source>
</evidence>